<organism evidence="1 2">
    <name type="scientific">Polymorphospora lycopeni</name>
    <dbReference type="NCBI Taxonomy" id="3140240"/>
    <lineage>
        <taxon>Bacteria</taxon>
        <taxon>Bacillati</taxon>
        <taxon>Actinomycetota</taxon>
        <taxon>Actinomycetes</taxon>
        <taxon>Micromonosporales</taxon>
        <taxon>Micromonosporaceae</taxon>
        <taxon>Polymorphospora</taxon>
    </lineage>
</organism>
<sequence length="223" mass="22766">MARQLFGGGPADWTFNAVDGVAGVDDLAQLAGGQVITFWNLEIGGTQYEDLTDSAGTPITSVTSSTGADGRSVGQIPPLYGPDGVDRMWAQAGTGPRVLMSAVGGGGGSVDPEQLEDLVSRELYDDKGVLLVGSSFGVPTPVDSGANGQVLTADSAEATGVKWATPTAATGNVLYWTGDDYAPTALKGAVDVPRVFLGPVDPDTVDGVVMPASDWMVSWIGSS</sequence>
<comment type="caution">
    <text evidence="1">The sequence shown here is derived from an EMBL/GenBank/DDBJ whole genome shotgun (WGS) entry which is preliminary data.</text>
</comment>
<evidence type="ECO:0000313" key="2">
    <source>
        <dbReference type="Proteomes" id="UP001582793"/>
    </source>
</evidence>
<name>A0ABV5CL14_9ACTN</name>
<protein>
    <submittedName>
        <fullName evidence="1">Uncharacterized protein</fullName>
    </submittedName>
</protein>
<proteinExistence type="predicted"/>
<accession>A0ABV5CL14</accession>
<dbReference type="EMBL" id="JBCGDC010000011">
    <property type="protein sequence ID" value="MFB6392642.1"/>
    <property type="molecule type" value="Genomic_DNA"/>
</dbReference>
<gene>
    <name evidence="1" type="ORF">AAFH96_05920</name>
</gene>
<dbReference type="Proteomes" id="UP001582793">
    <property type="component" value="Unassembled WGS sequence"/>
</dbReference>
<reference evidence="1 2" key="1">
    <citation type="submission" date="2024-04" db="EMBL/GenBank/DDBJ databases">
        <title>Polymorphospora sp. isolated from Baiyangdian Lake in Xiong'an New Area.</title>
        <authorList>
            <person name="Zhang X."/>
            <person name="Liu J."/>
        </authorList>
    </citation>
    <scope>NUCLEOTIDE SEQUENCE [LARGE SCALE GENOMIC DNA]</scope>
    <source>
        <strain evidence="1 2">2-325</strain>
    </source>
</reference>
<evidence type="ECO:0000313" key="1">
    <source>
        <dbReference type="EMBL" id="MFB6392642.1"/>
    </source>
</evidence>
<dbReference type="RefSeq" id="WP_375733357.1">
    <property type="nucleotide sequence ID" value="NZ_JBCGDC010000011.1"/>
</dbReference>
<keyword evidence="2" id="KW-1185">Reference proteome</keyword>